<feature type="compositionally biased region" description="Basic and acidic residues" evidence="1">
    <location>
        <begin position="104"/>
        <end position="117"/>
    </location>
</feature>
<feature type="compositionally biased region" description="Low complexity" evidence="1">
    <location>
        <begin position="84"/>
        <end position="102"/>
    </location>
</feature>
<feature type="region of interest" description="Disordered" evidence="1">
    <location>
        <begin position="59"/>
        <end position="125"/>
    </location>
</feature>
<dbReference type="InterPro" id="IPR005069">
    <property type="entry name" value="Nucl-diP-sugar_transferase"/>
</dbReference>
<dbReference type="PANTHER" id="PTHR46038">
    <property type="entry name" value="EXPRESSED PROTEIN-RELATED"/>
    <property type="match status" value="1"/>
</dbReference>
<keyword evidence="2" id="KW-0472">Membrane</keyword>
<dbReference type="AlphaFoldDB" id="A0AAV5CGT2"/>
<dbReference type="Proteomes" id="UP001054889">
    <property type="component" value="Unassembled WGS sequence"/>
</dbReference>
<evidence type="ECO:0000256" key="1">
    <source>
        <dbReference type="SAM" id="MobiDB-lite"/>
    </source>
</evidence>
<protein>
    <recommendedName>
        <fullName evidence="3">Nucleotide-diphospho-sugar transferase domain-containing protein</fullName>
    </recommendedName>
</protein>
<reference evidence="4" key="2">
    <citation type="submission" date="2021-12" db="EMBL/GenBank/DDBJ databases">
        <title>Resequencing data analysis of finger millet.</title>
        <authorList>
            <person name="Hatakeyama M."/>
            <person name="Aluri S."/>
            <person name="Balachadran M.T."/>
            <person name="Sivarajan S.R."/>
            <person name="Poveda L."/>
            <person name="Shimizu-Inatsugi R."/>
            <person name="Schlapbach R."/>
            <person name="Sreeman S.M."/>
            <person name="Shimizu K.K."/>
        </authorList>
    </citation>
    <scope>NUCLEOTIDE SEQUENCE</scope>
</reference>
<feature type="transmembrane region" description="Helical" evidence="2">
    <location>
        <begin position="14"/>
        <end position="33"/>
    </location>
</feature>
<feature type="compositionally biased region" description="Polar residues" evidence="1">
    <location>
        <begin position="59"/>
        <end position="68"/>
    </location>
</feature>
<comment type="caution">
    <text evidence="4">The sequence shown here is derived from an EMBL/GenBank/DDBJ whole genome shotgun (WGS) entry which is preliminary data.</text>
</comment>
<evidence type="ECO:0000259" key="3">
    <source>
        <dbReference type="Pfam" id="PF03407"/>
    </source>
</evidence>
<keyword evidence="2" id="KW-0812">Transmembrane</keyword>
<dbReference type="PANTHER" id="PTHR46038:SF1">
    <property type="entry name" value="GLYCOSYLTRANSFERASE"/>
    <property type="match status" value="1"/>
</dbReference>
<organism evidence="4 5">
    <name type="scientific">Eleusine coracana subsp. coracana</name>
    <dbReference type="NCBI Taxonomy" id="191504"/>
    <lineage>
        <taxon>Eukaryota</taxon>
        <taxon>Viridiplantae</taxon>
        <taxon>Streptophyta</taxon>
        <taxon>Embryophyta</taxon>
        <taxon>Tracheophyta</taxon>
        <taxon>Spermatophyta</taxon>
        <taxon>Magnoliopsida</taxon>
        <taxon>Liliopsida</taxon>
        <taxon>Poales</taxon>
        <taxon>Poaceae</taxon>
        <taxon>PACMAD clade</taxon>
        <taxon>Chloridoideae</taxon>
        <taxon>Cynodonteae</taxon>
        <taxon>Eleusininae</taxon>
        <taxon>Eleusine</taxon>
    </lineage>
</organism>
<evidence type="ECO:0000256" key="2">
    <source>
        <dbReference type="SAM" id="Phobius"/>
    </source>
</evidence>
<proteinExistence type="predicted"/>
<dbReference type="Pfam" id="PF03407">
    <property type="entry name" value="Nucleotid_trans"/>
    <property type="match status" value="1"/>
</dbReference>
<keyword evidence="5" id="KW-1185">Reference proteome</keyword>
<evidence type="ECO:0000313" key="4">
    <source>
        <dbReference type="EMBL" id="GJM97247.1"/>
    </source>
</evidence>
<dbReference type="EMBL" id="BQKI01000006">
    <property type="protein sequence ID" value="GJM97247.1"/>
    <property type="molecule type" value="Genomic_DNA"/>
</dbReference>
<sequence length="404" mass="44817">MAKGVVAESTGRQVASFVLGSVTMLTVVVLLQLQQRPAEELTGAAMAVQFFGWRVPRNNGTATPSEESAITGAGDRNTSVVTKQQPADDATTAAARLARSPSSGDRKEEQAVKKDAEAENGEEDEFRGLASMVARAASPDDRTVIITCVNQAWAAPGSLLDLFLESFVIGDGIAHLVDHVLIVAMDPTAMARCAAVHRHCYLYTMPGVDFTSAKFFLSKDYLDLVWSKLKLQRRVLQLGYNFLFTDVDIMWFRNPFKHITVYADMTISSDAFNGDPDNINNFPNTGFFHVRPNNRTIAMTSAWHAARNMFPGMNEQPVFNAIKKDLVRDLGLRVRYIDPAFMGGFCNYGKDLNRICTMHANCCVGLGRKLKDLRSVLDDWKRYTNMPRWARHAANWTVPGACIH</sequence>
<evidence type="ECO:0000313" key="5">
    <source>
        <dbReference type="Proteomes" id="UP001054889"/>
    </source>
</evidence>
<reference evidence="4" key="1">
    <citation type="journal article" date="2018" name="DNA Res.">
        <title>Multiple hybrid de novo genome assembly of finger millet, an orphan allotetraploid crop.</title>
        <authorList>
            <person name="Hatakeyama M."/>
            <person name="Aluri S."/>
            <person name="Balachadran M.T."/>
            <person name="Sivarajan S.R."/>
            <person name="Patrignani A."/>
            <person name="Gruter S."/>
            <person name="Poveda L."/>
            <person name="Shimizu-Inatsugi R."/>
            <person name="Baeten J."/>
            <person name="Francoijs K.J."/>
            <person name="Nataraja K.N."/>
            <person name="Reddy Y.A.N."/>
            <person name="Phadnis S."/>
            <person name="Ravikumar R.L."/>
            <person name="Schlapbach R."/>
            <person name="Sreeman S.M."/>
            <person name="Shimizu K.K."/>
        </authorList>
    </citation>
    <scope>NUCLEOTIDE SEQUENCE</scope>
</reference>
<accession>A0AAV5CGT2</accession>
<gene>
    <name evidence="4" type="primary">ga14159</name>
    <name evidence="4" type="ORF">PR202_ga14159</name>
</gene>
<dbReference type="InterPro" id="IPR044821">
    <property type="entry name" value="At1g28695/At4g15970-like"/>
</dbReference>
<keyword evidence="2" id="KW-1133">Transmembrane helix</keyword>
<feature type="domain" description="Nucleotide-diphospho-sugar transferase" evidence="3">
    <location>
        <begin position="175"/>
        <end position="373"/>
    </location>
</feature>
<name>A0AAV5CGT2_ELECO</name>